<accession>A0ABZ3ITJ3</accession>
<proteinExistence type="predicted"/>
<protein>
    <submittedName>
        <fullName evidence="1">Uncharacterized protein</fullName>
    </submittedName>
</protein>
<name>A0ABZ3ITJ3_9FIRM</name>
<organism evidence="1 2">
    <name type="scientific">Sporomusa silvacetica DSM 10669</name>
    <dbReference type="NCBI Taxonomy" id="1123289"/>
    <lineage>
        <taxon>Bacteria</taxon>
        <taxon>Bacillati</taxon>
        <taxon>Bacillota</taxon>
        <taxon>Negativicutes</taxon>
        <taxon>Selenomonadales</taxon>
        <taxon>Sporomusaceae</taxon>
        <taxon>Sporomusa</taxon>
    </lineage>
</organism>
<dbReference type="RefSeq" id="WP_169717743.1">
    <property type="nucleotide sequence ID" value="NZ_CP155573.1"/>
</dbReference>
<evidence type="ECO:0000313" key="2">
    <source>
        <dbReference type="Proteomes" id="UP000216752"/>
    </source>
</evidence>
<dbReference type="EMBL" id="CP155573">
    <property type="protein sequence ID" value="XFO69021.1"/>
    <property type="molecule type" value="Genomic_DNA"/>
</dbReference>
<keyword evidence="2" id="KW-1185">Reference proteome</keyword>
<dbReference type="Proteomes" id="UP000216752">
    <property type="component" value="Chromosome"/>
</dbReference>
<gene>
    <name evidence="1" type="ORF">SPSIL_052490</name>
</gene>
<reference evidence="1" key="1">
    <citation type="submission" date="2024-05" db="EMBL/GenBank/DDBJ databases">
        <title>Isolation and characterization of Sporomusa carbonis sp. nov., a carboxydotrophic hydrogenogen in the genus of Sporomusa isolated from a charcoal burning pile.</title>
        <authorList>
            <person name="Boeer T."/>
            <person name="Rosenbaum F."/>
            <person name="Eysell L."/>
            <person name="Mueller V."/>
            <person name="Daniel R."/>
            <person name="Poehlein A."/>
        </authorList>
    </citation>
    <scope>NUCLEOTIDE SEQUENCE [LARGE SCALE GENOMIC DNA]</scope>
    <source>
        <strain evidence="1">DSM 10669</strain>
    </source>
</reference>
<evidence type="ECO:0000313" key="1">
    <source>
        <dbReference type="EMBL" id="XFO69021.1"/>
    </source>
</evidence>
<sequence length="58" mass="6547">MKAATKKIVAKPVEHKSVSSKIRAMAKRKVVDGVIMLDPNNPSDREFWEEDEAGESYK</sequence>